<dbReference type="Proteomes" id="UP000054725">
    <property type="component" value="Unassembled WGS sequence"/>
</dbReference>
<dbReference type="EMBL" id="LNYO01000027">
    <property type="protein sequence ID" value="KTD32159.1"/>
    <property type="molecule type" value="Genomic_DNA"/>
</dbReference>
<dbReference type="InterPro" id="IPR029063">
    <property type="entry name" value="SAM-dependent_MTases_sf"/>
</dbReference>
<evidence type="ECO:0000313" key="4">
    <source>
        <dbReference type="EMBL" id="KTD32159.1"/>
    </source>
</evidence>
<dbReference type="SUPFAM" id="SSF47336">
    <property type="entry name" value="ACP-like"/>
    <property type="match status" value="1"/>
</dbReference>
<dbReference type="RefSeq" id="WP_058506047.1">
    <property type="nucleotide sequence ID" value="NZ_CAAAIF010000031.1"/>
</dbReference>
<dbReference type="InterPro" id="IPR045851">
    <property type="entry name" value="AMP-bd_C_sf"/>
</dbReference>
<dbReference type="InterPro" id="IPR020845">
    <property type="entry name" value="AMP-binding_CS"/>
</dbReference>
<organism evidence="4 5">
    <name type="scientific">Legionella nautarum</name>
    <dbReference type="NCBI Taxonomy" id="45070"/>
    <lineage>
        <taxon>Bacteria</taxon>
        <taxon>Pseudomonadati</taxon>
        <taxon>Pseudomonadota</taxon>
        <taxon>Gammaproteobacteria</taxon>
        <taxon>Legionellales</taxon>
        <taxon>Legionellaceae</taxon>
        <taxon>Legionella</taxon>
    </lineage>
</organism>
<dbReference type="PANTHER" id="PTHR44845:SF7">
    <property type="entry name" value="PLIPASTATIN SYNTHASE SUBUNIT D"/>
    <property type="match status" value="1"/>
</dbReference>
<dbReference type="InterPro" id="IPR025714">
    <property type="entry name" value="Methyltranfer_dom"/>
</dbReference>
<feature type="domain" description="Carrier" evidence="3">
    <location>
        <begin position="892"/>
        <end position="966"/>
    </location>
</feature>
<sequence>MQTHFIEAFSLAVKQHADKPALYFGKKSFNYQELDILSDKIANDILKFRLAKETIIPMVLERTPHLIITMLGILKSGCAFLPISPASPCSRIEYILDDIKTPLLFCDSPMRFKLPEGTTNLVPEDSYSNQEKIDHELRHEGKELAYVMYTSGSTGKPKGVLIEHQSMMNLFYSLIETLTLSHQDLFLALTDYTFDISLIELLMPLILGASIVLTEHGAVADGKKIKHYLKKFDVSFMQATPLTWEILLKNGWKNNGTTRLLVGGEKFKTSLALKLQYEKGNIWNVYGPTETSMWSMIYHLKTPLTTESVPLGHPLANTTLKLLNEGDSNQAELYIGGLGVARGYLNAKELTESKFVYDEESCDRLYKTGDLVIKTEDEALCYVGRIDDQLKFGGIRIEAGEIEATIEQESFVKKAVVKMHEHHDYYKTLAAYIEIDEETFFSQDTHSISHDSSLYMEKIYDEAYSHAKEFENGLINTCGWQSSFTGKTFEAPELKETYTQIQRTILNADLTHVLEVGCGTGSLLLDYLAKAQQATVAEISHTAIDYVQSIVPKAHLPKVTFKLESIINIHEINRYSCIVVNSVIQYLPSIKSLVDSLKQLIKATKPGGTVLIGDVRSLELLDVFLTIKHSCHHPEKIEICPTHLFYKSRDTEIVLSPLFFYALKEQVKRISWVDINVKHGDYLNELNYFRYDVVLHIEKEVTPIDCHTLAYHELQDEKDLSTFTNQPLKAIKIQNIPYDYLDSLCQQLSVYGKNHLDNLLKGARHDLDEPKKKLASSLIRNSLDGYEAFVHYQTNAPHAYLQLLLVPQSNTKSLLRPIEKEKIDSFHAYCREPFSPWVQEFCFDHIRMNIKKHVMTWVNPSIYIWVEKWPQTINGKLDKNKLSLPIAYTNNQDKGSVLSQLKQMWLNITGDNALISEEFWTHGVSSLSMYYFLATINEKFHLDMTYHEFHQHNTMEKVAAYIERLLKSSLENEAIRSFDG</sequence>
<evidence type="ECO:0000256" key="1">
    <source>
        <dbReference type="ARBA" id="ARBA00022450"/>
    </source>
</evidence>
<dbReference type="PATRIC" id="fig|45070.6.peg.3240"/>
<dbReference type="AlphaFoldDB" id="A0A0W0WIK2"/>
<keyword evidence="2" id="KW-0597">Phosphoprotein</keyword>
<dbReference type="Gene3D" id="3.40.50.150">
    <property type="entry name" value="Vaccinia Virus protein VP39"/>
    <property type="match status" value="1"/>
</dbReference>
<dbReference type="SUPFAM" id="SSF56801">
    <property type="entry name" value="Acetyl-CoA synthetase-like"/>
    <property type="match status" value="1"/>
</dbReference>
<gene>
    <name evidence="4" type="ORF">Lnau_3070</name>
</gene>
<dbReference type="InterPro" id="IPR000873">
    <property type="entry name" value="AMP-dep_synth/lig_dom"/>
</dbReference>
<dbReference type="SUPFAM" id="SSF53335">
    <property type="entry name" value="S-adenosyl-L-methionine-dependent methyltransferases"/>
    <property type="match status" value="1"/>
</dbReference>
<dbReference type="NCBIfam" id="TIGR01733">
    <property type="entry name" value="AA-adenyl-dom"/>
    <property type="match status" value="1"/>
</dbReference>
<accession>A0A0W0WIK2</accession>
<dbReference type="Pfam" id="PF13847">
    <property type="entry name" value="Methyltransf_31"/>
    <property type="match status" value="1"/>
</dbReference>
<keyword evidence="1" id="KW-0596">Phosphopantetheine</keyword>
<dbReference type="InterPro" id="IPR009081">
    <property type="entry name" value="PP-bd_ACP"/>
</dbReference>
<evidence type="ECO:0000259" key="3">
    <source>
        <dbReference type="PROSITE" id="PS50075"/>
    </source>
</evidence>
<comment type="caution">
    <text evidence="4">The sequence shown here is derived from an EMBL/GenBank/DDBJ whole genome shotgun (WGS) entry which is preliminary data.</text>
</comment>
<dbReference type="InterPro" id="IPR036736">
    <property type="entry name" value="ACP-like_sf"/>
</dbReference>
<dbReference type="Gene3D" id="3.30.300.30">
    <property type="match status" value="1"/>
</dbReference>
<keyword evidence="5" id="KW-1185">Reference proteome</keyword>
<dbReference type="OrthoDB" id="9757559at2"/>
<dbReference type="Gene3D" id="3.40.50.980">
    <property type="match status" value="2"/>
</dbReference>
<dbReference type="PANTHER" id="PTHR44845">
    <property type="entry name" value="CARRIER DOMAIN-CONTAINING PROTEIN"/>
    <property type="match status" value="1"/>
</dbReference>
<proteinExistence type="predicted"/>
<dbReference type="Gene3D" id="2.30.38.10">
    <property type="entry name" value="Luciferase, Domain 3"/>
    <property type="match status" value="1"/>
</dbReference>
<dbReference type="PROSITE" id="PS50075">
    <property type="entry name" value="CARRIER"/>
    <property type="match status" value="1"/>
</dbReference>
<dbReference type="Pfam" id="PF00501">
    <property type="entry name" value="AMP-binding"/>
    <property type="match status" value="1"/>
</dbReference>
<name>A0A0W0WIK2_9GAMM</name>
<dbReference type="STRING" id="45070.Lnau_3070"/>
<dbReference type="CDD" id="cd02440">
    <property type="entry name" value="AdoMet_MTases"/>
    <property type="match status" value="1"/>
</dbReference>
<dbReference type="InterPro" id="IPR010071">
    <property type="entry name" value="AA_adenyl_dom"/>
</dbReference>
<evidence type="ECO:0000313" key="5">
    <source>
        <dbReference type="Proteomes" id="UP000054725"/>
    </source>
</evidence>
<reference evidence="4 5" key="1">
    <citation type="submission" date="2015-11" db="EMBL/GenBank/DDBJ databases">
        <title>Genomic analysis of 38 Legionella species identifies large and diverse effector repertoires.</title>
        <authorList>
            <person name="Burstein D."/>
            <person name="Amaro F."/>
            <person name="Zusman T."/>
            <person name="Lifshitz Z."/>
            <person name="Cohen O."/>
            <person name="Gilbert J.A."/>
            <person name="Pupko T."/>
            <person name="Shuman H.A."/>
            <person name="Segal G."/>
        </authorList>
    </citation>
    <scope>NUCLEOTIDE SEQUENCE [LARGE SCALE GENOMIC DNA]</scope>
    <source>
        <strain evidence="4 5">ATCC 49506</strain>
    </source>
</reference>
<dbReference type="PROSITE" id="PS00455">
    <property type="entry name" value="AMP_BINDING"/>
    <property type="match status" value="1"/>
</dbReference>
<protein>
    <submittedName>
        <fullName evidence="4">Peptide synthetase, non-ribosomal</fullName>
    </submittedName>
</protein>
<evidence type="ECO:0000256" key="2">
    <source>
        <dbReference type="ARBA" id="ARBA00022553"/>
    </source>
</evidence>